<dbReference type="InterPro" id="IPR003594">
    <property type="entry name" value="HATPase_dom"/>
</dbReference>
<gene>
    <name evidence="2" type="ORF">C8N35_113104</name>
</gene>
<dbReference type="OrthoDB" id="5456285at2"/>
<dbReference type="InterPro" id="IPR036890">
    <property type="entry name" value="HATPase_C_sf"/>
</dbReference>
<keyword evidence="2" id="KW-0808">Transferase</keyword>
<dbReference type="Gene3D" id="3.30.565.10">
    <property type="entry name" value="Histidine kinase-like ATPase, C-terminal domain"/>
    <property type="match status" value="1"/>
</dbReference>
<dbReference type="CDD" id="cd16936">
    <property type="entry name" value="HATPase_RsbW-like"/>
    <property type="match status" value="1"/>
</dbReference>
<name>A0A2T5UU94_9HYPH</name>
<protein>
    <submittedName>
        <fullName evidence="2">Histidine kinase-like protein</fullName>
    </submittedName>
</protein>
<dbReference type="Pfam" id="PF13581">
    <property type="entry name" value="HATPase_c_2"/>
    <property type="match status" value="1"/>
</dbReference>
<evidence type="ECO:0000259" key="1">
    <source>
        <dbReference type="Pfam" id="PF13581"/>
    </source>
</evidence>
<feature type="domain" description="Histidine kinase/HSP90-like ATPase" evidence="1">
    <location>
        <begin position="188"/>
        <end position="306"/>
    </location>
</feature>
<reference evidence="2 3" key="1">
    <citation type="submission" date="2018-04" db="EMBL/GenBank/DDBJ databases">
        <title>Genomic Encyclopedia of Archaeal and Bacterial Type Strains, Phase II (KMG-II): from individual species to whole genera.</title>
        <authorList>
            <person name="Goeker M."/>
        </authorList>
    </citation>
    <scope>NUCLEOTIDE SEQUENCE [LARGE SCALE GENOMIC DNA]</scope>
    <source>
        <strain evidence="2 3">DSM 23382</strain>
    </source>
</reference>
<dbReference type="EMBL" id="QAYG01000013">
    <property type="protein sequence ID" value="PTW55063.1"/>
    <property type="molecule type" value="Genomic_DNA"/>
</dbReference>
<dbReference type="Proteomes" id="UP000244081">
    <property type="component" value="Unassembled WGS sequence"/>
</dbReference>
<comment type="caution">
    <text evidence="2">The sequence shown here is derived from an EMBL/GenBank/DDBJ whole genome shotgun (WGS) entry which is preliminary data.</text>
</comment>
<accession>A0A2T5UU94</accession>
<proteinExistence type="predicted"/>
<keyword evidence="3" id="KW-1185">Reference proteome</keyword>
<evidence type="ECO:0000313" key="3">
    <source>
        <dbReference type="Proteomes" id="UP000244081"/>
    </source>
</evidence>
<sequence>MSQSDPLAGRSGPATSRNRRGLVAILSDDASRILSAAAVLQKKGARFRFVETPQDLKQIVCACCDNIEVALVEEPLPRAHIQNLLRQPLPAAICPALHTVVLMEEADTEMREQVRQAGATLVDEAPQDSLPLQDLLHTRVPHPSPVPASPRAEPSEFGLLLSGVFEIRSLEEAEKLSNLLASNTPEPEKVRIGIWELLSNAIEHGNLGISFEEKTRLLETGRFHEEVTRRLRLKRYRDRVARVVFSAGPNSARLQVSDEGPGFDFRKFLKRELQLERPNGRGIRLVCRMCFDELSYIGAGNTVEATVHFCDRPGDAPEDVSAEENTDPR</sequence>
<keyword evidence="2" id="KW-0418">Kinase</keyword>
<dbReference type="AlphaFoldDB" id="A0A2T5UU94"/>
<dbReference type="GO" id="GO:0016301">
    <property type="term" value="F:kinase activity"/>
    <property type="evidence" value="ECO:0007669"/>
    <property type="project" value="UniProtKB-KW"/>
</dbReference>
<organism evidence="2 3">
    <name type="scientific">Breoghania corrubedonensis</name>
    <dbReference type="NCBI Taxonomy" id="665038"/>
    <lineage>
        <taxon>Bacteria</taxon>
        <taxon>Pseudomonadati</taxon>
        <taxon>Pseudomonadota</taxon>
        <taxon>Alphaproteobacteria</taxon>
        <taxon>Hyphomicrobiales</taxon>
        <taxon>Stappiaceae</taxon>
        <taxon>Breoghania</taxon>
    </lineage>
</organism>
<evidence type="ECO:0000313" key="2">
    <source>
        <dbReference type="EMBL" id="PTW55063.1"/>
    </source>
</evidence>